<sequence>MYILSSKTRDFPQFAVPENRTKKEERFIAKCHKTNAEFIIQKPKDLKFLYKKKLAHFESKHPTLINIYGDPSHIHHTPPHFFSGSLKDR</sequence>
<name>A0A023DYG0_9PROT</name>
<dbReference type="Proteomes" id="UP000024842">
    <property type="component" value="Unassembled WGS sequence"/>
</dbReference>
<dbReference type="AlphaFoldDB" id="A0A023DYG0"/>
<proteinExistence type="predicted"/>
<accession>A0A023DYG0</accession>
<comment type="caution">
    <text evidence="1">The sequence shown here is derived from an EMBL/GenBank/DDBJ whole genome shotgun (WGS) entry which is preliminary data.</text>
</comment>
<protein>
    <submittedName>
        <fullName evidence="1">Uncharacterized protein</fullName>
    </submittedName>
</protein>
<organism evidence="1 2">
    <name type="scientific">Holospora elegans E1</name>
    <dbReference type="NCBI Taxonomy" id="1427503"/>
    <lineage>
        <taxon>Bacteria</taxon>
        <taxon>Pseudomonadati</taxon>
        <taxon>Pseudomonadota</taxon>
        <taxon>Alphaproteobacteria</taxon>
        <taxon>Holosporales</taxon>
        <taxon>Holosporaceae</taxon>
        <taxon>Holospora</taxon>
    </lineage>
</organism>
<gene>
    <name evidence="1" type="ORF">HE1_00816</name>
</gene>
<keyword evidence="2" id="KW-1185">Reference proteome</keyword>
<evidence type="ECO:0000313" key="1">
    <source>
        <dbReference type="EMBL" id="GAJ46481.1"/>
    </source>
</evidence>
<reference evidence="1 2" key="1">
    <citation type="journal article" date="2014" name="FEMS Microbiol. Lett.">
        <title>Draft genome sequences of three Holospora species (Holospora obtusa, Holospora undulata, and Holospora elegans), endonuclear symbiotic bacteria of the ciliate Paramecium caudatum.</title>
        <authorList>
            <person name="Dohra H."/>
            <person name="Tanaka K."/>
            <person name="Suzuki T."/>
            <person name="Fujishima M."/>
            <person name="Suzuki H."/>
        </authorList>
    </citation>
    <scope>NUCLEOTIDE SEQUENCE [LARGE SCALE GENOMIC DNA]</scope>
    <source>
        <strain evidence="1 2">E1</strain>
    </source>
</reference>
<dbReference type="EMBL" id="BAUP01000102">
    <property type="protein sequence ID" value="GAJ46481.1"/>
    <property type="molecule type" value="Genomic_DNA"/>
</dbReference>
<evidence type="ECO:0000313" key="2">
    <source>
        <dbReference type="Proteomes" id="UP000024842"/>
    </source>
</evidence>